<dbReference type="OrthoDB" id="5945798at2759"/>
<dbReference type="InterPro" id="IPR002893">
    <property type="entry name" value="Znf_MYND"/>
</dbReference>
<keyword evidence="7" id="KW-1185">Reference proteome</keyword>
<dbReference type="EMBL" id="KV919078">
    <property type="protein sequence ID" value="OSX72193.1"/>
    <property type="molecule type" value="Genomic_DNA"/>
</dbReference>
<keyword evidence="3" id="KW-0862">Zinc</keyword>
<dbReference type="SUPFAM" id="SSF144232">
    <property type="entry name" value="HIT/MYND zinc finger-like"/>
    <property type="match status" value="1"/>
</dbReference>
<feature type="domain" description="MYND-type" evidence="5">
    <location>
        <begin position="390"/>
        <end position="439"/>
    </location>
</feature>
<evidence type="ECO:0000313" key="6">
    <source>
        <dbReference type="EMBL" id="OSX72193.1"/>
    </source>
</evidence>
<accession>A0A1X6NUZ3</accession>
<dbReference type="Proteomes" id="UP000218209">
    <property type="component" value="Unassembled WGS sequence"/>
</dbReference>
<reference evidence="6 7" key="1">
    <citation type="submission" date="2017-03" db="EMBL/GenBank/DDBJ databases">
        <title>WGS assembly of Porphyra umbilicalis.</title>
        <authorList>
            <person name="Brawley S.H."/>
            <person name="Blouin N.A."/>
            <person name="Ficko-Blean E."/>
            <person name="Wheeler G.L."/>
            <person name="Lohr M."/>
            <person name="Goodson H.V."/>
            <person name="Jenkins J.W."/>
            <person name="Blaby-Haas C.E."/>
            <person name="Helliwell K.E."/>
            <person name="Chan C."/>
            <person name="Marriage T."/>
            <person name="Bhattacharya D."/>
            <person name="Klein A.S."/>
            <person name="Badis Y."/>
            <person name="Brodie J."/>
            <person name="Cao Y."/>
            <person name="Collen J."/>
            <person name="Dittami S.M."/>
            <person name="Gachon C.M."/>
            <person name="Green B.R."/>
            <person name="Karpowicz S."/>
            <person name="Kim J.W."/>
            <person name="Kudahl U."/>
            <person name="Lin S."/>
            <person name="Michel G."/>
            <person name="Mittag M."/>
            <person name="Olson B.J."/>
            <person name="Pangilinan J."/>
            <person name="Peng Y."/>
            <person name="Qiu H."/>
            <person name="Shu S."/>
            <person name="Singer J.T."/>
            <person name="Smith A.G."/>
            <person name="Sprecher B.N."/>
            <person name="Wagner V."/>
            <person name="Wang W."/>
            <person name="Wang Z.-Y."/>
            <person name="Yan J."/>
            <person name="Yarish C."/>
            <person name="Zoeuner-Riek S."/>
            <person name="Zhuang Y."/>
            <person name="Zou Y."/>
            <person name="Lindquist E.A."/>
            <person name="Grimwood J."/>
            <person name="Barry K."/>
            <person name="Rokhsar D.S."/>
            <person name="Schmutz J."/>
            <person name="Stiller J.W."/>
            <person name="Grossman A.R."/>
            <person name="Prochnik S.E."/>
        </authorList>
    </citation>
    <scope>NUCLEOTIDE SEQUENCE [LARGE SCALE GENOMIC DNA]</scope>
    <source>
        <strain evidence="6">4086291</strain>
    </source>
</reference>
<evidence type="ECO:0000256" key="2">
    <source>
        <dbReference type="ARBA" id="ARBA00022771"/>
    </source>
</evidence>
<evidence type="ECO:0000259" key="5">
    <source>
        <dbReference type="PROSITE" id="PS50865"/>
    </source>
</evidence>
<dbReference type="Gene3D" id="6.10.140.2220">
    <property type="match status" value="1"/>
</dbReference>
<keyword evidence="1" id="KW-0479">Metal-binding</keyword>
<gene>
    <name evidence="6" type="ORF">BU14_0459s0014</name>
</gene>
<evidence type="ECO:0000256" key="3">
    <source>
        <dbReference type="ARBA" id="ARBA00022833"/>
    </source>
</evidence>
<sequence length="575" mass="59887">MAAALRERLRASMAAPTDEDASDSPAGTFTSAEWHSVWTADAVDDVIGEMRRLAVDAAAAPDSGIMPVLSQLVRACILLDAGTTCCACRDAEVLDGLLAALHVVYTPGTLTGELDGRMLAAGRLAEALRVHLVRTSRRFSYRPPRAVVTRQPSESCTRTPMDALSATLADPLLVEAMADQWEVGLRRLVSGSSIDGMVPDHELGIHALVVAVVRPVLDTLPDVTTSVVRWLTTLTTRVGRMTAIPYVSTLLQTLCMLSATAPAQLRAARSAPAAVAAAYRLFTSYDAVPTDAFALGDGDAVALALLLHAVMAPTGCPSAPALRGHRAAMAMIVAAAGAEAGGTAFTVSPTALAAHLGAGVSPPAADLPWAPAAFPPAALPPAATVPSTRCWACGSAGHERGAARGTLTRLQRCSECAVGRACSPDCHAALWRASHKRACGGWRRWAAAAAAGSATATGGGGNGGGDGQPGHVAMFRPRAVDMRGEWKGWVWPAALAAEVEAVGLELRDVVVYADPGWGIMSVLPEGDYRWKPDAVAARFLAAPLEKHGGRVLRVVNRAHPPTVRSFGPRSLRLVV</sequence>
<dbReference type="AlphaFoldDB" id="A0A1X6NUZ3"/>
<evidence type="ECO:0000256" key="4">
    <source>
        <dbReference type="PROSITE-ProRule" id="PRU00134"/>
    </source>
</evidence>
<evidence type="ECO:0000313" key="7">
    <source>
        <dbReference type="Proteomes" id="UP000218209"/>
    </source>
</evidence>
<evidence type="ECO:0000256" key="1">
    <source>
        <dbReference type="ARBA" id="ARBA00022723"/>
    </source>
</evidence>
<name>A0A1X6NUZ3_PORUM</name>
<proteinExistence type="predicted"/>
<keyword evidence="2 4" id="KW-0863">Zinc-finger</keyword>
<protein>
    <recommendedName>
        <fullName evidence="5">MYND-type domain-containing protein</fullName>
    </recommendedName>
</protein>
<dbReference type="PROSITE" id="PS50865">
    <property type="entry name" value="ZF_MYND_2"/>
    <property type="match status" value="1"/>
</dbReference>
<dbReference type="GO" id="GO:0008270">
    <property type="term" value="F:zinc ion binding"/>
    <property type="evidence" value="ECO:0007669"/>
    <property type="project" value="UniProtKB-KW"/>
</dbReference>
<organism evidence="6 7">
    <name type="scientific">Porphyra umbilicalis</name>
    <name type="common">Purple laver</name>
    <name type="synonym">Red alga</name>
    <dbReference type="NCBI Taxonomy" id="2786"/>
    <lineage>
        <taxon>Eukaryota</taxon>
        <taxon>Rhodophyta</taxon>
        <taxon>Bangiophyceae</taxon>
        <taxon>Bangiales</taxon>
        <taxon>Bangiaceae</taxon>
        <taxon>Porphyra</taxon>
    </lineage>
</organism>